<dbReference type="RefSeq" id="WP_183618372.1">
    <property type="nucleotide sequence ID" value="NZ_JACIDY010000009.1"/>
</dbReference>
<name>A0A7W6C6J8_9SPHN</name>
<dbReference type="SUPFAM" id="SSF55874">
    <property type="entry name" value="ATPase domain of HSP90 chaperone/DNA topoisomerase II/histidine kinase"/>
    <property type="match status" value="1"/>
</dbReference>
<gene>
    <name evidence="2" type="ORF">GGR39_003162</name>
</gene>
<protein>
    <recommendedName>
        <fullName evidence="4">Histidine kinase/HSP90-like ATPase domain-containing protein</fullName>
    </recommendedName>
</protein>
<evidence type="ECO:0000313" key="2">
    <source>
        <dbReference type="EMBL" id="MBB3941485.1"/>
    </source>
</evidence>
<comment type="caution">
    <text evidence="2">The sequence shown here is derived from an EMBL/GenBank/DDBJ whole genome shotgun (WGS) entry which is preliminary data.</text>
</comment>
<evidence type="ECO:0000256" key="1">
    <source>
        <dbReference type="SAM" id="MobiDB-lite"/>
    </source>
</evidence>
<dbReference type="InterPro" id="IPR036890">
    <property type="entry name" value="HATPase_C_sf"/>
</dbReference>
<accession>A0A7W6C6J8</accession>
<proteinExistence type="predicted"/>
<dbReference type="AlphaFoldDB" id="A0A7W6C6J8"/>
<feature type="compositionally biased region" description="Basic and acidic residues" evidence="1">
    <location>
        <begin position="109"/>
        <end position="122"/>
    </location>
</feature>
<reference evidence="2 3" key="1">
    <citation type="submission" date="2020-08" db="EMBL/GenBank/DDBJ databases">
        <title>Genomic Encyclopedia of Type Strains, Phase IV (KMG-IV): sequencing the most valuable type-strain genomes for metagenomic binning, comparative biology and taxonomic classification.</title>
        <authorList>
            <person name="Goeker M."/>
        </authorList>
    </citation>
    <scope>NUCLEOTIDE SEQUENCE [LARGE SCALE GENOMIC DNA]</scope>
    <source>
        <strain evidence="2 3">DSM 27568</strain>
    </source>
</reference>
<evidence type="ECO:0008006" key="4">
    <source>
        <dbReference type="Google" id="ProtNLM"/>
    </source>
</evidence>
<organism evidence="2 3">
    <name type="scientific">Novosphingobium fluoreni</name>
    <dbReference type="NCBI Taxonomy" id="1391222"/>
    <lineage>
        <taxon>Bacteria</taxon>
        <taxon>Pseudomonadati</taxon>
        <taxon>Pseudomonadota</taxon>
        <taxon>Alphaproteobacteria</taxon>
        <taxon>Sphingomonadales</taxon>
        <taxon>Sphingomonadaceae</taxon>
        <taxon>Novosphingobium</taxon>
    </lineage>
</organism>
<feature type="region of interest" description="Disordered" evidence="1">
    <location>
        <begin position="109"/>
        <end position="185"/>
    </location>
</feature>
<feature type="compositionally biased region" description="Polar residues" evidence="1">
    <location>
        <begin position="135"/>
        <end position="152"/>
    </location>
</feature>
<keyword evidence="3" id="KW-1185">Reference proteome</keyword>
<dbReference type="Pfam" id="PF13589">
    <property type="entry name" value="HATPase_c_3"/>
    <property type="match status" value="1"/>
</dbReference>
<dbReference type="Gene3D" id="3.30.565.10">
    <property type="entry name" value="Histidine kinase-like ATPase, C-terminal domain"/>
    <property type="match status" value="1"/>
</dbReference>
<evidence type="ECO:0000313" key="3">
    <source>
        <dbReference type="Proteomes" id="UP000561459"/>
    </source>
</evidence>
<dbReference type="EMBL" id="JACIDY010000009">
    <property type="protein sequence ID" value="MBB3941485.1"/>
    <property type="molecule type" value="Genomic_DNA"/>
</dbReference>
<sequence>MYRPQHRDKIYIAKANEVSPADVVIPADRKLSQAFKPRARLLQLLGDQLIGSSKLAVFELVKIAYDADASKVEVKLGDLGTASPWIRVEDNGQGMSLETIRDVWLVPGDDHREKDRHQDRRSPKYARLPLGEKPSTLSPTATRPTAWPSSCRGSPGRKNTAYHQARVKVSAAAAQRRSEGGLLDG</sequence>
<dbReference type="Proteomes" id="UP000561459">
    <property type="component" value="Unassembled WGS sequence"/>
</dbReference>